<dbReference type="SUPFAM" id="SSF46785">
    <property type="entry name" value="Winged helix' DNA-binding domain"/>
    <property type="match status" value="2"/>
</dbReference>
<evidence type="ECO:0000313" key="4">
    <source>
        <dbReference type="Proteomes" id="UP000273500"/>
    </source>
</evidence>
<name>A0A3R9MXA7_9BACT</name>
<reference evidence="3 4" key="1">
    <citation type="submission" date="2018-12" db="EMBL/GenBank/DDBJ databases">
        <authorList>
            <person name="Feng G."/>
            <person name="Zhu H."/>
        </authorList>
    </citation>
    <scope>NUCLEOTIDE SEQUENCE [LARGE SCALE GENOMIC DNA]</scope>
    <source>
        <strain evidence="3 4">KCTC 12533</strain>
    </source>
</reference>
<protein>
    <submittedName>
        <fullName evidence="3">RepB family plasmid replication initiator protein</fullName>
    </submittedName>
</protein>
<organism evidence="3 4">
    <name type="scientific">Hymenobacter rigui</name>
    <dbReference type="NCBI Taxonomy" id="334424"/>
    <lineage>
        <taxon>Bacteria</taxon>
        <taxon>Pseudomonadati</taxon>
        <taxon>Bacteroidota</taxon>
        <taxon>Cytophagia</taxon>
        <taxon>Cytophagales</taxon>
        <taxon>Hymenobacteraceae</taxon>
        <taxon>Hymenobacter</taxon>
    </lineage>
</organism>
<accession>A0A3R9MXA7</accession>
<dbReference type="InterPro" id="IPR000525">
    <property type="entry name" value="Initiator_Rep_WH1"/>
</dbReference>
<comment type="similarity">
    <text evidence="1">Belongs to the initiator RepB protein family.</text>
</comment>
<dbReference type="OrthoDB" id="867244at2"/>
<evidence type="ECO:0000256" key="1">
    <source>
        <dbReference type="ARBA" id="ARBA00038283"/>
    </source>
</evidence>
<dbReference type="EMBL" id="RWIT01000029">
    <property type="protein sequence ID" value="RSK43072.1"/>
    <property type="molecule type" value="Genomic_DNA"/>
</dbReference>
<dbReference type="Gene3D" id="1.10.10.10">
    <property type="entry name" value="Winged helix-like DNA-binding domain superfamily/Winged helix DNA-binding domain"/>
    <property type="match status" value="2"/>
</dbReference>
<proteinExistence type="inferred from homology"/>
<dbReference type="Pfam" id="PF01051">
    <property type="entry name" value="Rep3_N"/>
    <property type="match status" value="1"/>
</dbReference>
<dbReference type="Pfam" id="PF21205">
    <property type="entry name" value="Rep3_C"/>
    <property type="match status" value="1"/>
</dbReference>
<evidence type="ECO:0000259" key="2">
    <source>
        <dbReference type="Pfam" id="PF01051"/>
    </source>
</evidence>
<dbReference type="Proteomes" id="UP000273500">
    <property type="component" value="Unassembled WGS sequence"/>
</dbReference>
<dbReference type="GO" id="GO:0003887">
    <property type="term" value="F:DNA-directed DNA polymerase activity"/>
    <property type="evidence" value="ECO:0007669"/>
    <property type="project" value="InterPro"/>
</dbReference>
<feature type="domain" description="Initiator Rep protein WH1" evidence="2">
    <location>
        <begin position="15"/>
        <end position="158"/>
    </location>
</feature>
<feature type="non-terminal residue" evidence="3">
    <location>
        <position position="227"/>
    </location>
</feature>
<evidence type="ECO:0000313" key="3">
    <source>
        <dbReference type="EMBL" id="RSK43072.1"/>
    </source>
</evidence>
<dbReference type="InterPro" id="IPR036390">
    <property type="entry name" value="WH_DNA-bd_sf"/>
</dbReference>
<dbReference type="InterPro" id="IPR036388">
    <property type="entry name" value="WH-like_DNA-bd_sf"/>
</dbReference>
<gene>
    <name evidence="3" type="ORF">EI291_22490</name>
</gene>
<sequence>MKLATAGVTENALAFQHNNLIRTPLRMGLLEARIFIRALSQIHQTDKAFKPIKIPLSFIVGPSPNGEAYEAARTACNALVGQILNILPHNARKGNLRKVPLMASIDLDLGTGTITGQFNELAKPYLLDLKSVGSFTSANIEKLLTFTNANSARLYWILLSYRNLESKSVTTKKQLELAELKAWMLNDEALYPVFADFKKRVLDPVAEDFQRIGFGATWVPVRTGKKT</sequence>
<keyword evidence="4" id="KW-1185">Reference proteome</keyword>
<dbReference type="AlphaFoldDB" id="A0A3R9MXA7"/>
<comment type="caution">
    <text evidence="3">The sequence shown here is derived from an EMBL/GenBank/DDBJ whole genome shotgun (WGS) entry which is preliminary data.</text>
</comment>
<dbReference type="RefSeq" id="WP_148103450.1">
    <property type="nucleotide sequence ID" value="NZ_RWIT01000029.1"/>
</dbReference>
<dbReference type="GO" id="GO:0006270">
    <property type="term" value="P:DNA replication initiation"/>
    <property type="evidence" value="ECO:0007669"/>
    <property type="project" value="InterPro"/>
</dbReference>